<dbReference type="Pfam" id="PF03275">
    <property type="entry name" value="GLF"/>
    <property type="match status" value="1"/>
</dbReference>
<dbReference type="SUPFAM" id="SSF51905">
    <property type="entry name" value="FAD/NAD(P)-binding domain"/>
    <property type="match status" value="1"/>
</dbReference>
<dbReference type="GO" id="GO:0008767">
    <property type="term" value="F:UDP-galactopyranose mutase activity"/>
    <property type="evidence" value="ECO:0007669"/>
    <property type="project" value="InterPro"/>
</dbReference>
<dbReference type="PANTHER" id="PTHR21197">
    <property type="entry name" value="UDP-GALACTOPYRANOSE MUTASE"/>
    <property type="match status" value="1"/>
</dbReference>
<dbReference type="EMBL" id="AGNL01047891">
    <property type="protein sequence ID" value="EJK46217.1"/>
    <property type="molecule type" value="Genomic_DNA"/>
</dbReference>
<dbReference type="PANTHER" id="PTHR21197:SF0">
    <property type="entry name" value="UDP-GALACTOPYRANOSE MUTASE"/>
    <property type="match status" value="1"/>
</dbReference>
<dbReference type="OMA" id="EYKHKPN"/>
<dbReference type="Proteomes" id="UP000266841">
    <property type="component" value="Unassembled WGS sequence"/>
</dbReference>
<gene>
    <name evidence="2" type="ORF">THAOC_35125</name>
</gene>
<dbReference type="Pfam" id="PF13450">
    <property type="entry name" value="NAD_binding_8"/>
    <property type="match status" value="1"/>
</dbReference>
<dbReference type="GO" id="GO:0050660">
    <property type="term" value="F:flavin adenine dinucleotide binding"/>
    <property type="evidence" value="ECO:0007669"/>
    <property type="project" value="TreeGrafter"/>
</dbReference>
<dbReference type="InterPro" id="IPR015899">
    <property type="entry name" value="UDP-GalPyranose_mutase_C"/>
</dbReference>
<name>K0RI11_THAOC</name>
<feature type="domain" description="UDP-galactopyranose mutase C-terminal" evidence="1">
    <location>
        <begin position="353"/>
        <end position="559"/>
    </location>
</feature>
<proteinExistence type="predicted"/>
<evidence type="ECO:0000259" key="1">
    <source>
        <dbReference type="Pfam" id="PF03275"/>
    </source>
</evidence>
<evidence type="ECO:0000313" key="3">
    <source>
        <dbReference type="Proteomes" id="UP000266841"/>
    </source>
</evidence>
<dbReference type="InterPro" id="IPR036188">
    <property type="entry name" value="FAD/NAD-bd_sf"/>
</dbReference>
<comment type="caution">
    <text evidence="2">The sequence shown here is derived from an EMBL/GenBank/DDBJ whole genome shotgun (WGS) entry which is preliminary data.</text>
</comment>
<keyword evidence="3" id="KW-1185">Reference proteome</keyword>
<organism evidence="2 3">
    <name type="scientific">Thalassiosira oceanica</name>
    <name type="common">Marine diatom</name>
    <dbReference type="NCBI Taxonomy" id="159749"/>
    <lineage>
        <taxon>Eukaryota</taxon>
        <taxon>Sar</taxon>
        <taxon>Stramenopiles</taxon>
        <taxon>Ochrophyta</taxon>
        <taxon>Bacillariophyta</taxon>
        <taxon>Coscinodiscophyceae</taxon>
        <taxon>Thalassiosirophycidae</taxon>
        <taxon>Thalassiosirales</taxon>
        <taxon>Thalassiosiraceae</taxon>
        <taxon>Thalassiosira</taxon>
    </lineage>
</organism>
<dbReference type="OrthoDB" id="7777654at2759"/>
<protein>
    <recommendedName>
        <fullName evidence="1">UDP-galactopyranose mutase C-terminal domain-containing protein</fullName>
    </recommendedName>
</protein>
<sequence length="584" mass="66906">MICSICRRFWDRRGSYREAAGRSTSVTEQTIDQIEADYDRCNPKQATLFVRKSVSYQTLPTPHHCHRVIPGTMLSSLMVKISVLSMGTLCLFSSIHSNLPSYIKADIAAPVLEPAVNNLRRSTLALTDGRREQQESPASLRSQVTADAMKYKSTHSGESLSYRVEISDSSENVLPSGFSKAMYQIDKSKRYDTCAIGAGLSGTVFAERSANVLGEDVLVIDARPHIGGNCYDFWDQKTGILRNQYGSHLFHTKMKHVWDYVTSNPNAPDWKRWYHYKFGEIHRDQKGSKKVDYVPIPPNIMTVNRLLDLDIQTPEEMDEWLKTVQIPCPEETGCVNAEQMAKSRVGEELYKLIFEGYTIKQWEKHPRDLDASVTARIPVVSSFDPRYFSDKWQALPGEGYTAWFAAMLDHPNIDVVLSTDFFDHKSHLEQVCDRIIYTGPIDRYFEQEGMEKLEYRGIKFTEERHFNHPGYLLPTPVLNYPGLETNYTRSIEYKQYLHRPSPHTLVVREESYSAGSDGDPYYPVPNQRNRELYAKYQVLAEKLEATGRIQFVGRLANYKAIDNALKLFDETAEARLARGRKKIQ</sequence>
<dbReference type="AlphaFoldDB" id="K0RI11"/>
<dbReference type="Gene3D" id="3.40.50.720">
    <property type="entry name" value="NAD(P)-binding Rossmann-like Domain"/>
    <property type="match status" value="3"/>
</dbReference>
<accession>K0RI11</accession>
<reference evidence="2 3" key="1">
    <citation type="journal article" date="2012" name="Genome Biol.">
        <title>Genome and low-iron response of an oceanic diatom adapted to chronic iron limitation.</title>
        <authorList>
            <person name="Lommer M."/>
            <person name="Specht M."/>
            <person name="Roy A.S."/>
            <person name="Kraemer L."/>
            <person name="Andreson R."/>
            <person name="Gutowska M.A."/>
            <person name="Wolf J."/>
            <person name="Bergner S.V."/>
            <person name="Schilhabel M.B."/>
            <person name="Klostermeier U.C."/>
            <person name="Beiko R.G."/>
            <person name="Rosenstiel P."/>
            <person name="Hippler M."/>
            <person name="Laroche J."/>
        </authorList>
    </citation>
    <scope>NUCLEOTIDE SEQUENCE [LARGE SCALE GENOMIC DNA]</scope>
    <source>
        <strain evidence="2 3">CCMP1005</strain>
    </source>
</reference>
<dbReference type="eggNOG" id="ENOG502QSEJ">
    <property type="taxonomic scope" value="Eukaryota"/>
</dbReference>
<evidence type="ECO:0000313" key="2">
    <source>
        <dbReference type="EMBL" id="EJK46217.1"/>
    </source>
</evidence>